<gene>
    <name evidence="2" type="primary">LOC136082111</name>
</gene>
<dbReference type="Proteomes" id="UP001652625">
    <property type="component" value="Chromosome 07"/>
</dbReference>
<accession>A0ABM4C591</accession>
<name>A0ABM4C591_HYDVU</name>
<dbReference type="RefSeq" id="XP_065656749.1">
    <property type="nucleotide sequence ID" value="XM_065800677.1"/>
</dbReference>
<organism evidence="1 2">
    <name type="scientific">Hydra vulgaris</name>
    <name type="common">Hydra</name>
    <name type="synonym">Hydra attenuata</name>
    <dbReference type="NCBI Taxonomy" id="6087"/>
    <lineage>
        <taxon>Eukaryota</taxon>
        <taxon>Metazoa</taxon>
        <taxon>Cnidaria</taxon>
        <taxon>Hydrozoa</taxon>
        <taxon>Hydroidolina</taxon>
        <taxon>Anthoathecata</taxon>
        <taxon>Aplanulata</taxon>
        <taxon>Hydridae</taxon>
        <taxon>Hydra</taxon>
    </lineage>
</organism>
<protein>
    <submittedName>
        <fullName evidence="2">Uncharacterized protein LOC136082111</fullName>
    </submittedName>
</protein>
<proteinExistence type="predicted"/>
<reference evidence="2" key="1">
    <citation type="submission" date="2025-08" db="UniProtKB">
        <authorList>
            <consortium name="RefSeq"/>
        </authorList>
    </citation>
    <scope>IDENTIFICATION</scope>
</reference>
<evidence type="ECO:0000313" key="2">
    <source>
        <dbReference type="RefSeq" id="XP_065656749.1"/>
    </source>
</evidence>
<evidence type="ECO:0000313" key="1">
    <source>
        <dbReference type="Proteomes" id="UP001652625"/>
    </source>
</evidence>
<sequence length="178" mass="19646">MAYELGVISDIQVAEHLYYSTSAVATLSWDATTKAGVHVNECHIATSGRQLTIQISELAGGKSGDYMVQLVNSFQGIASTYSKFTGIQQHIILNKFRNTFESTLTDRAKVNHCINQQLSDMFCKPLTELNCNVHPLDGLATEARKILRKLDTSYNVTSQVYGNECHAANMLNAVSKLK</sequence>
<dbReference type="GeneID" id="136082111"/>
<keyword evidence="1" id="KW-1185">Reference proteome</keyword>